<dbReference type="CDD" id="cd05247">
    <property type="entry name" value="UDP_G4E_1_SDR_e"/>
    <property type="match status" value="1"/>
</dbReference>
<dbReference type="SUPFAM" id="SSF51735">
    <property type="entry name" value="NAD(P)-binding Rossmann-fold domains"/>
    <property type="match status" value="1"/>
</dbReference>
<reference evidence="12" key="1">
    <citation type="journal article" date="2019" name="Int. J. Syst. Evol. Microbiol.">
        <title>The Global Catalogue of Microorganisms (GCM) 10K type strain sequencing project: providing services to taxonomists for standard genome sequencing and annotation.</title>
        <authorList>
            <consortium name="The Broad Institute Genomics Platform"/>
            <consortium name="The Broad Institute Genome Sequencing Center for Infectious Disease"/>
            <person name="Wu L."/>
            <person name="Ma J."/>
        </authorList>
    </citation>
    <scope>NUCLEOTIDE SEQUENCE [LARGE SCALE GENOMIC DNA]</scope>
    <source>
        <strain evidence="12">JCM 18325</strain>
    </source>
</reference>
<comment type="subunit">
    <text evidence="9">Homodimer.</text>
</comment>
<keyword evidence="12" id="KW-1185">Reference proteome</keyword>
<evidence type="ECO:0000256" key="9">
    <source>
        <dbReference type="RuleBase" id="RU366046"/>
    </source>
</evidence>
<dbReference type="Gene3D" id="3.40.50.720">
    <property type="entry name" value="NAD(P)-binding Rossmann-like Domain"/>
    <property type="match status" value="1"/>
</dbReference>
<dbReference type="Proteomes" id="UP001501433">
    <property type="component" value="Unassembled WGS sequence"/>
</dbReference>
<keyword evidence="8 9" id="KW-0413">Isomerase</keyword>
<feature type="domain" description="NAD(P)-binding" evidence="10">
    <location>
        <begin position="5"/>
        <end position="326"/>
    </location>
</feature>
<gene>
    <name evidence="11" type="primary">galE</name>
    <name evidence="11" type="ORF">GCM10023330_01480</name>
</gene>
<organism evidence="11 12">
    <name type="scientific">Litoribaculum gwangyangense</name>
    <dbReference type="NCBI Taxonomy" id="1130722"/>
    <lineage>
        <taxon>Bacteria</taxon>
        <taxon>Pseudomonadati</taxon>
        <taxon>Bacteroidota</taxon>
        <taxon>Flavobacteriia</taxon>
        <taxon>Flavobacteriales</taxon>
        <taxon>Flavobacteriaceae</taxon>
        <taxon>Litoribaculum</taxon>
    </lineage>
</organism>
<dbReference type="NCBIfam" id="TIGR01179">
    <property type="entry name" value="galE"/>
    <property type="match status" value="1"/>
</dbReference>
<evidence type="ECO:0000256" key="3">
    <source>
        <dbReference type="ARBA" id="ARBA00004947"/>
    </source>
</evidence>
<dbReference type="EMBL" id="BAABJW010000001">
    <property type="protein sequence ID" value="GAA4799777.1"/>
    <property type="molecule type" value="Genomic_DNA"/>
</dbReference>
<proteinExistence type="inferred from homology"/>
<accession>A0ABP9BT76</accession>
<dbReference type="PANTHER" id="PTHR43725:SF47">
    <property type="entry name" value="UDP-GLUCOSE 4-EPIMERASE"/>
    <property type="match status" value="1"/>
</dbReference>
<evidence type="ECO:0000313" key="11">
    <source>
        <dbReference type="EMBL" id="GAA4799777.1"/>
    </source>
</evidence>
<protein>
    <recommendedName>
        <fullName evidence="6 9">UDP-glucose 4-epimerase</fullName>
        <ecNumber evidence="5 9">5.1.3.2</ecNumber>
    </recommendedName>
</protein>
<evidence type="ECO:0000256" key="6">
    <source>
        <dbReference type="ARBA" id="ARBA00018569"/>
    </source>
</evidence>
<dbReference type="RefSeq" id="WP_345275024.1">
    <property type="nucleotide sequence ID" value="NZ_BAABJW010000001.1"/>
</dbReference>
<comment type="catalytic activity">
    <reaction evidence="1 9">
        <text>UDP-alpha-D-glucose = UDP-alpha-D-galactose</text>
        <dbReference type="Rhea" id="RHEA:22168"/>
        <dbReference type="ChEBI" id="CHEBI:58885"/>
        <dbReference type="ChEBI" id="CHEBI:66914"/>
        <dbReference type="EC" id="5.1.3.2"/>
    </reaction>
</comment>
<comment type="pathway">
    <text evidence="3 9">Carbohydrate metabolism; galactose metabolism.</text>
</comment>
<sequence length="342" mass="37795">MDKILVTGGLGFIGSHTVVELQNEGFEVIIIDDLSNSSINVLDGITAITGKTPIFEKLDLKDKARVESFFAKHDDIKGVIHFAASKAVGESVQEPLLYYENNIATLVYILKELKKMPEANFIFSSSCTVYGQADELPITENAPVKKAESPYGNTKQIGEEIIKDTCKIAPKLKAISLRYFNPVGAHESVNIGELPIGVPQNLVPFITQTAIGLREQLSVFGDDYPTQDGTCVRDYIHVVDVAKAHVVALERLLKNENKSNYETFNLGTGKGSSVLEVIQSFEKVSGKKLNYKIVGRREGDVISAYADTTKANKELGWKTKLSLDDAMLSAWKWEQKVRYSTE</sequence>
<comment type="cofactor">
    <cofactor evidence="2 9">
        <name>NAD(+)</name>
        <dbReference type="ChEBI" id="CHEBI:57540"/>
    </cofactor>
</comment>
<evidence type="ECO:0000256" key="2">
    <source>
        <dbReference type="ARBA" id="ARBA00001911"/>
    </source>
</evidence>
<dbReference type="EC" id="5.1.3.2" evidence="5 9"/>
<evidence type="ECO:0000313" key="12">
    <source>
        <dbReference type="Proteomes" id="UP001501433"/>
    </source>
</evidence>
<dbReference type="InterPro" id="IPR036291">
    <property type="entry name" value="NAD(P)-bd_dom_sf"/>
</dbReference>
<dbReference type="Pfam" id="PF16363">
    <property type="entry name" value="GDP_Man_Dehyd"/>
    <property type="match status" value="1"/>
</dbReference>
<evidence type="ECO:0000256" key="7">
    <source>
        <dbReference type="ARBA" id="ARBA00023027"/>
    </source>
</evidence>
<evidence type="ECO:0000256" key="4">
    <source>
        <dbReference type="ARBA" id="ARBA00007637"/>
    </source>
</evidence>
<keyword evidence="7 9" id="KW-0520">NAD</keyword>
<comment type="caution">
    <text evidence="11">The sequence shown here is derived from an EMBL/GenBank/DDBJ whole genome shotgun (WGS) entry which is preliminary data.</text>
</comment>
<dbReference type="Gene3D" id="3.90.25.10">
    <property type="entry name" value="UDP-galactose 4-epimerase, domain 1"/>
    <property type="match status" value="1"/>
</dbReference>
<dbReference type="PRINTS" id="PR01713">
    <property type="entry name" value="NUCEPIMERASE"/>
</dbReference>
<evidence type="ECO:0000259" key="10">
    <source>
        <dbReference type="Pfam" id="PF16363"/>
    </source>
</evidence>
<evidence type="ECO:0000256" key="5">
    <source>
        <dbReference type="ARBA" id="ARBA00013189"/>
    </source>
</evidence>
<dbReference type="InterPro" id="IPR005886">
    <property type="entry name" value="UDP_G4E"/>
</dbReference>
<dbReference type="InterPro" id="IPR016040">
    <property type="entry name" value="NAD(P)-bd_dom"/>
</dbReference>
<evidence type="ECO:0000256" key="1">
    <source>
        <dbReference type="ARBA" id="ARBA00000083"/>
    </source>
</evidence>
<comment type="similarity">
    <text evidence="4 9">Belongs to the NAD(P)-dependent epimerase/dehydratase family.</text>
</comment>
<evidence type="ECO:0000256" key="8">
    <source>
        <dbReference type="ARBA" id="ARBA00023235"/>
    </source>
</evidence>
<dbReference type="PANTHER" id="PTHR43725">
    <property type="entry name" value="UDP-GLUCOSE 4-EPIMERASE"/>
    <property type="match status" value="1"/>
</dbReference>
<name>A0ABP9BT76_9FLAO</name>
<keyword evidence="9" id="KW-0119">Carbohydrate metabolism</keyword>